<dbReference type="HOGENOM" id="CLU_1218471_0_0_0"/>
<reference evidence="1 2" key="2">
    <citation type="journal article" date="2011" name="J. Bacteriol.">
        <title>Genome Sequence of Kosmotoga olearia Strain TBF 19.5.1, a Thermophilic Bacterium with a Wide Growth Temperature Range, Isolated from the Troll B Oil Platform in the North Sea.</title>
        <authorList>
            <person name="Swithers K.S."/>
            <person name="Dipippo J.L."/>
            <person name="Bruce D.C."/>
            <person name="Detter C."/>
            <person name="Tapia R."/>
            <person name="Han S."/>
            <person name="Goodwin L.A."/>
            <person name="Han J."/>
            <person name="Woyke T."/>
            <person name="Pitluck S."/>
            <person name="Pennacchio L."/>
            <person name="Nolan M."/>
            <person name="Mikhailova N."/>
            <person name="Land M.L."/>
            <person name="Nesbo C.L."/>
            <person name="Gogarten J.P."/>
            <person name="Noll K.M."/>
        </authorList>
    </citation>
    <scope>NUCLEOTIDE SEQUENCE [LARGE SCALE GENOMIC DNA]</scope>
    <source>
        <strain evidence="2">ATCC BAA-1733 / DSM 21960 / TBF 19.5.1</strain>
    </source>
</reference>
<organism evidence="1 2">
    <name type="scientific">Kosmotoga olearia (strain ATCC BAA-1733 / DSM 21960 / TBF 19.5.1)</name>
    <dbReference type="NCBI Taxonomy" id="521045"/>
    <lineage>
        <taxon>Bacteria</taxon>
        <taxon>Thermotogati</taxon>
        <taxon>Thermotogota</taxon>
        <taxon>Thermotogae</taxon>
        <taxon>Kosmotogales</taxon>
        <taxon>Kosmotogaceae</taxon>
        <taxon>Kosmotoga</taxon>
    </lineage>
</organism>
<dbReference type="AlphaFoldDB" id="C5CDK8"/>
<reference evidence="1 2" key="1">
    <citation type="submission" date="2009-06" db="EMBL/GenBank/DDBJ databases">
        <title>Complete sequence of Thermotogales bacterium TBF 19.5.1.</title>
        <authorList>
            <consortium name="US DOE Joint Genome Institute"/>
            <person name="Lucas S."/>
            <person name="Copeland A."/>
            <person name="Lapidus A."/>
            <person name="Glavina del Rio T."/>
            <person name="Tice H."/>
            <person name="Bruce D."/>
            <person name="Goodwin L."/>
            <person name="Pitluck S."/>
            <person name="Chertkov O."/>
            <person name="Brettin T."/>
            <person name="Detter J.C."/>
            <person name="Han C."/>
            <person name="Schmutz J."/>
            <person name="Larimer F."/>
            <person name="Land M."/>
            <person name="Hauser L."/>
            <person name="Kyrpides N."/>
            <person name="Ovchinnikova G."/>
            <person name="Noll K."/>
        </authorList>
    </citation>
    <scope>NUCLEOTIDE SEQUENCE [LARGE SCALE GENOMIC DNA]</scope>
    <source>
        <strain evidence="2">ATCC BAA-1733 / DSM 21960 / TBF 19.5.1</strain>
    </source>
</reference>
<name>C5CDK8_KOSOT</name>
<keyword evidence="2" id="KW-1185">Reference proteome</keyword>
<evidence type="ECO:0000313" key="2">
    <source>
        <dbReference type="Proteomes" id="UP000002382"/>
    </source>
</evidence>
<gene>
    <name evidence="1" type="ordered locus">Kole_1326</name>
</gene>
<sequence>MRTSPGKTYSFHPKPAIQTCRVGARAYPFTARLPTLPANTGSLSFSSGFCLRLPSDSPLPVTPLPSANAYSAPRIRDFHPIVVCHAGHTVTTLKEFGSIPKGFVSAAQRPSRFSDSRILVFFYRKRLVFSRTLGLSDSRISSASASLNLVSVNVVSLLSAAQLFRRAAAISVLGFSDSRILGFYSASASLCLRTSLHQRTVSQISWTKSSISSIFIKKIIKQNYLYL</sequence>
<protein>
    <submittedName>
        <fullName evidence="1">Uncharacterized protein</fullName>
    </submittedName>
</protein>
<accession>C5CDK8</accession>
<dbReference type="EMBL" id="CP001634">
    <property type="protein sequence ID" value="ACR80020.1"/>
    <property type="molecule type" value="Genomic_DNA"/>
</dbReference>
<dbReference type="Proteomes" id="UP000002382">
    <property type="component" value="Chromosome"/>
</dbReference>
<proteinExistence type="predicted"/>
<evidence type="ECO:0000313" key="1">
    <source>
        <dbReference type="EMBL" id="ACR80020.1"/>
    </source>
</evidence>
<dbReference type="KEGG" id="kol:Kole_1326"/>